<protein>
    <submittedName>
        <fullName evidence="1">Uncharacterized protein</fullName>
    </submittedName>
</protein>
<accession>A0A0F9JG01</accession>
<evidence type="ECO:0000313" key="1">
    <source>
        <dbReference type="EMBL" id="KKM68543.1"/>
    </source>
</evidence>
<dbReference type="EMBL" id="LAZR01010149">
    <property type="protein sequence ID" value="KKM68543.1"/>
    <property type="molecule type" value="Genomic_DNA"/>
</dbReference>
<gene>
    <name evidence="1" type="ORF">LCGC14_1459790</name>
</gene>
<sequence length="84" mass="9346">MEPLKPIGPDSLRKLTASAEMFNGILTQHVKDLLEDPTFRQRVISVVNEKVNIPVMPESMEGKLFETIYDFAVSGIIGALETID</sequence>
<proteinExistence type="predicted"/>
<dbReference type="AlphaFoldDB" id="A0A0F9JG01"/>
<name>A0A0F9JG01_9ZZZZ</name>
<organism evidence="1">
    <name type="scientific">marine sediment metagenome</name>
    <dbReference type="NCBI Taxonomy" id="412755"/>
    <lineage>
        <taxon>unclassified sequences</taxon>
        <taxon>metagenomes</taxon>
        <taxon>ecological metagenomes</taxon>
    </lineage>
</organism>
<reference evidence="1" key="1">
    <citation type="journal article" date="2015" name="Nature">
        <title>Complex archaea that bridge the gap between prokaryotes and eukaryotes.</title>
        <authorList>
            <person name="Spang A."/>
            <person name="Saw J.H."/>
            <person name="Jorgensen S.L."/>
            <person name="Zaremba-Niedzwiedzka K."/>
            <person name="Martijn J."/>
            <person name="Lind A.E."/>
            <person name="van Eijk R."/>
            <person name="Schleper C."/>
            <person name="Guy L."/>
            <person name="Ettema T.J."/>
        </authorList>
    </citation>
    <scope>NUCLEOTIDE SEQUENCE</scope>
</reference>
<comment type="caution">
    <text evidence="1">The sequence shown here is derived from an EMBL/GenBank/DDBJ whole genome shotgun (WGS) entry which is preliminary data.</text>
</comment>